<accession>A0A6B2EJE4</accession>
<organism evidence="3">
    <name type="scientific">Phlebotomus kandelakii</name>
    <dbReference type="NCBI Taxonomy" id="1109342"/>
    <lineage>
        <taxon>Eukaryota</taxon>
        <taxon>Metazoa</taxon>
        <taxon>Ecdysozoa</taxon>
        <taxon>Arthropoda</taxon>
        <taxon>Hexapoda</taxon>
        <taxon>Insecta</taxon>
        <taxon>Pterygota</taxon>
        <taxon>Neoptera</taxon>
        <taxon>Endopterygota</taxon>
        <taxon>Diptera</taxon>
        <taxon>Nematocera</taxon>
        <taxon>Psychodoidea</taxon>
        <taxon>Psychodidae</taxon>
        <taxon>Phlebotomus</taxon>
        <taxon>Larroussius</taxon>
    </lineage>
</organism>
<keyword evidence="1" id="KW-0175">Coiled coil</keyword>
<protein>
    <submittedName>
        <fullName evidence="3">Uncharacterized protein</fullName>
    </submittedName>
</protein>
<feature type="coiled-coil region" evidence="1">
    <location>
        <begin position="51"/>
        <end position="78"/>
    </location>
</feature>
<feature type="compositionally biased region" description="Low complexity" evidence="2">
    <location>
        <begin position="1"/>
        <end position="14"/>
    </location>
</feature>
<name>A0A6B2EJE4_9DIPT</name>
<dbReference type="EMBL" id="GIFK01005568">
    <property type="protein sequence ID" value="NBJ63271.1"/>
    <property type="molecule type" value="Transcribed_RNA"/>
</dbReference>
<sequence>MSSDSEYSSDSSDSSGDHVPNCESYFRGIKSLPSLNCRNIQRNSLGNYFFVLALEDLEREAKSNIQNLERILMDIQQLRLNHFQQCKDCRMLHNYR</sequence>
<evidence type="ECO:0000256" key="1">
    <source>
        <dbReference type="SAM" id="Coils"/>
    </source>
</evidence>
<dbReference type="AlphaFoldDB" id="A0A6B2EJE4"/>
<evidence type="ECO:0000256" key="2">
    <source>
        <dbReference type="SAM" id="MobiDB-lite"/>
    </source>
</evidence>
<reference evidence="3" key="1">
    <citation type="submission" date="2019-10" db="EMBL/GenBank/DDBJ databases">
        <title>Short sand fly seasons in Tbilisi, Georgia, hinder development of host immunity to saliva of the visceral leishmaniasis vector Phlebotomus kandelakii.</title>
        <authorList>
            <person name="Oliveira F."/>
            <person name="Giorgobiani E."/>
            <person name="Guimaraes-Costa A.B."/>
            <person name="Abdeladhim M."/>
            <person name="Oristian J."/>
            <person name="Tskhvaradze L."/>
            <person name="Tsertsvadze N."/>
            <person name="Zakalashvili M."/>
            <person name="Valenzuela J.G."/>
            <person name="Kamhawi S."/>
        </authorList>
    </citation>
    <scope>NUCLEOTIDE SEQUENCE</scope>
    <source>
        <strain evidence="3">Wild-capture in Tbilisi</strain>
        <tissue evidence="3">Salivary glands</tissue>
    </source>
</reference>
<proteinExistence type="predicted"/>
<feature type="region of interest" description="Disordered" evidence="2">
    <location>
        <begin position="1"/>
        <end position="20"/>
    </location>
</feature>
<evidence type="ECO:0000313" key="3">
    <source>
        <dbReference type="EMBL" id="NBJ63271.1"/>
    </source>
</evidence>